<dbReference type="GO" id="GO:0003677">
    <property type="term" value="F:DNA binding"/>
    <property type="evidence" value="ECO:0007669"/>
    <property type="project" value="InterPro"/>
</dbReference>
<evidence type="ECO:0000313" key="5">
    <source>
        <dbReference type="Proteomes" id="UP000050378"/>
    </source>
</evidence>
<dbReference type="FunFam" id="2.40.50.580:FF:000001">
    <property type="entry name" value="Sugar fermentation stimulation protein A"/>
    <property type="match status" value="1"/>
</dbReference>
<sequence length="239" mass="26437">MKFTPALQSATLIKRYKRFLADLKTADGAEFTAHCANTGKMTGCAEPGFKAFYSTSDNAKRKYPQSLQLTQNQFDHLICVNTAIANQVVLEALNTGAIAELVGYQTIAAEVKYGQENSRIDFLLTDEHKPHCYVEVKSVTLLSQTEPHSGQGYFPDAKTERGQKHVRELVEMVQQGHRAVLLFAVLHDGINQVSAAEHIDPKYAQLLTEAIKKGVEVIAYKAEISASQIRLAEKVPFIA</sequence>
<dbReference type="InterPro" id="IPR040452">
    <property type="entry name" value="SfsA_C"/>
</dbReference>
<dbReference type="PANTHER" id="PTHR30545:SF2">
    <property type="entry name" value="SUGAR FERMENTATION STIMULATION PROTEIN A"/>
    <property type="match status" value="1"/>
</dbReference>
<dbReference type="Gene3D" id="3.40.1350.60">
    <property type="match status" value="1"/>
</dbReference>
<dbReference type="HAMAP" id="MF_00095">
    <property type="entry name" value="SfsA"/>
    <property type="match status" value="1"/>
</dbReference>
<dbReference type="PATRIC" id="fig|570156.3.peg.232"/>
<evidence type="ECO:0000259" key="3">
    <source>
        <dbReference type="Pfam" id="PF17746"/>
    </source>
</evidence>
<dbReference type="CDD" id="cd22359">
    <property type="entry name" value="SfsA-like_bacterial"/>
    <property type="match status" value="1"/>
</dbReference>
<dbReference type="FunFam" id="3.40.1350.60:FF:000001">
    <property type="entry name" value="Sugar fermentation stimulation protein A"/>
    <property type="match status" value="1"/>
</dbReference>
<comment type="similarity">
    <text evidence="1">Belongs to the SfsA family.</text>
</comment>
<reference evidence="4 5" key="1">
    <citation type="submission" date="2015-09" db="EMBL/GenBank/DDBJ databases">
        <title>Draft Genome Sequence of Pseudoalteromonas lipolytica UCD-48B.</title>
        <authorList>
            <person name="Krusor M."/>
            <person name="Coil D.A."/>
            <person name="Lang J.M."/>
            <person name="Eisen J.A."/>
            <person name="Alexiev A."/>
        </authorList>
    </citation>
    <scope>NUCLEOTIDE SEQUENCE [LARGE SCALE GENOMIC DNA]</scope>
    <source>
        <strain evidence="4 5">UCD-48B</strain>
    </source>
</reference>
<dbReference type="EMBL" id="LJTC01000001">
    <property type="protein sequence ID" value="KPM85428.1"/>
    <property type="molecule type" value="Genomic_DNA"/>
</dbReference>
<gene>
    <name evidence="1" type="primary">sfsA</name>
    <name evidence="4" type="ORF">AOG27_01160</name>
</gene>
<evidence type="ECO:0000313" key="4">
    <source>
        <dbReference type="EMBL" id="KPM85428.1"/>
    </source>
</evidence>
<dbReference type="Pfam" id="PF17746">
    <property type="entry name" value="SfsA_N"/>
    <property type="match status" value="1"/>
</dbReference>
<feature type="domain" description="SfsA N-terminal OB" evidence="3">
    <location>
        <begin position="13"/>
        <end position="80"/>
    </location>
</feature>
<comment type="caution">
    <text evidence="4">The sequence shown here is derived from an EMBL/GenBank/DDBJ whole genome shotgun (WGS) entry which is preliminary data.</text>
</comment>
<evidence type="ECO:0000259" key="2">
    <source>
        <dbReference type="Pfam" id="PF03749"/>
    </source>
</evidence>
<protein>
    <recommendedName>
        <fullName evidence="1">Sugar fermentation stimulation protein homolog</fullName>
    </recommendedName>
</protein>
<dbReference type="RefSeq" id="WP_054551181.1">
    <property type="nucleotide sequence ID" value="NZ_LJTC01000001.1"/>
</dbReference>
<evidence type="ECO:0000256" key="1">
    <source>
        <dbReference type="HAMAP-Rule" id="MF_00095"/>
    </source>
</evidence>
<dbReference type="InterPro" id="IPR041465">
    <property type="entry name" value="SfsA_N"/>
</dbReference>
<dbReference type="STRING" id="570156.AOG27_01160"/>
<dbReference type="PANTHER" id="PTHR30545">
    <property type="entry name" value="SUGAR FERMENTATION STIMULATION PROTEIN A"/>
    <property type="match status" value="1"/>
</dbReference>
<name>A0A0P7E6Y0_9GAMM</name>
<dbReference type="Proteomes" id="UP000050378">
    <property type="component" value="Unassembled WGS sequence"/>
</dbReference>
<accession>A0A0P7E6Y0</accession>
<proteinExistence type="inferred from homology"/>
<dbReference type="Pfam" id="PF03749">
    <property type="entry name" value="SfsA"/>
    <property type="match status" value="1"/>
</dbReference>
<dbReference type="NCBIfam" id="TIGR00230">
    <property type="entry name" value="sfsA"/>
    <property type="match status" value="1"/>
</dbReference>
<dbReference type="AlphaFoldDB" id="A0A0P7E6Y0"/>
<dbReference type="Gene3D" id="2.40.50.580">
    <property type="match status" value="1"/>
</dbReference>
<dbReference type="InterPro" id="IPR005224">
    <property type="entry name" value="SfsA"/>
</dbReference>
<organism evidence="4 5">
    <name type="scientific">Pseudoalteromonas lipolytica</name>
    <dbReference type="NCBI Taxonomy" id="570156"/>
    <lineage>
        <taxon>Bacteria</taxon>
        <taxon>Pseudomonadati</taxon>
        <taxon>Pseudomonadota</taxon>
        <taxon>Gammaproteobacteria</taxon>
        <taxon>Alteromonadales</taxon>
        <taxon>Pseudoalteromonadaceae</taxon>
        <taxon>Pseudoalteromonas</taxon>
    </lineage>
</organism>
<feature type="domain" description="Sugar fermentation stimulation protein C-terminal" evidence="2">
    <location>
        <begin position="84"/>
        <end position="227"/>
    </location>
</feature>
<dbReference type="OrthoDB" id="9802365at2"/>